<dbReference type="VEuPathDB" id="FungiDB:KRP22_4913"/>
<sequence length="141" mass="15833">MDPPTELQLQNMSTEAMQAQLEDVLEGSDCATGVNDDEVVELVSLIATAVDETRDLEDVMIELGHVISLRAAIDWTTIGHVGTDVNLYCKGPLIFERMCKGVHENTYLNKLMTMFLGLEHQQELETMKHRNVTVLEDPLNF</sequence>
<protein>
    <recommendedName>
        <fullName evidence="1">alkaline phosphatase</fullName>
        <ecNumber evidence="1">3.1.3.1</ecNumber>
    </recommendedName>
</protein>
<organism evidence="3 4">
    <name type="scientific">Phytophthora ramorum</name>
    <name type="common">Sudden oak death agent</name>
    <dbReference type="NCBI Taxonomy" id="164328"/>
    <lineage>
        <taxon>Eukaryota</taxon>
        <taxon>Sar</taxon>
        <taxon>Stramenopiles</taxon>
        <taxon>Oomycota</taxon>
        <taxon>Peronosporomycetes</taxon>
        <taxon>Peronosporales</taxon>
        <taxon>Peronosporaceae</taxon>
        <taxon>Phytophthora</taxon>
    </lineage>
</organism>
<dbReference type="InterPro" id="IPR017850">
    <property type="entry name" value="Alkaline_phosphatase_core_sf"/>
</dbReference>
<keyword evidence="4" id="KW-1185">Reference proteome</keyword>
<evidence type="ECO:0000313" key="4">
    <source>
        <dbReference type="Proteomes" id="UP000005238"/>
    </source>
</evidence>
<dbReference type="HOGENOM" id="CLU_1829183_0_0_1"/>
<feature type="binding site" evidence="2">
    <location>
        <position position="80"/>
    </location>
    <ligand>
        <name>Zn(2+)</name>
        <dbReference type="ChEBI" id="CHEBI:29105"/>
        <label>2</label>
    </ligand>
</feature>
<reference evidence="3" key="2">
    <citation type="submission" date="2015-06" db="UniProtKB">
        <authorList>
            <consortium name="EnsemblProtists"/>
        </authorList>
    </citation>
    <scope>IDENTIFICATION</scope>
    <source>
        <strain evidence="3">Pr102</strain>
    </source>
</reference>
<dbReference type="SUPFAM" id="SSF53649">
    <property type="entry name" value="Alkaline phosphatase-like"/>
    <property type="match status" value="1"/>
</dbReference>
<dbReference type="Gene3D" id="3.40.720.10">
    <property type="entry name" value="Alkaline Phosphatase, subunit A"/>
    <property type="match status" value="1"/>
</dbReference>
<dbReference type="Proteomes" id="UP000005238">
    <property type="component" value="Unassembled WGS sequence"/>
</dbReference>
<dbReference type="AlphaFoldDB" id="H3GMT5"/>
<keyword evidence="2" id="KW-0479">Metal-binding</keyword>
<dbReference type="VEuPathDB" id="FungiDB:KRP23_4999"/>
<dbReference type="STRING" id="164328.H3GMT5"/>
<dbReference type="GO" id="GO:0004035">
    <property type="term" value="F:alkaline phosphatase activity"/>
    <property type="evidence" value="ECO:0007669"/>
    <property type="project" value="UniProtKB-EC"/>
</dbReference>
<name>H3GMT5_PHYRM</name>
<dbReference type="EnsemblProtists" id="Phyra77848">
    <property type="protein sequence ID" value="Phyra77848"/>
    <property type="gene ID" value="Phyra77848"/>
</dbReference>
<dbReference type="GO" id="GO:0046872">
    <property type="term" value="F:metal ion binding"/>
    <property type="evidence" value="ECO:0007669"/>
    <property type="project" value="UniProtKB-KW"/>
</dbReference>
<comment type="cofactor">
    <cofactor evidence="2">
        <name>Zn(2+)</name>
        <dbReference type="ChEBI" id="CHEBI:29105"/>
    </cofactor>
    <text evidence="2">Binds 2 Zn(2+) ions.</text>
</comment>
<dbReference type="InParanoid" id="H3GMT5"/>
<dbReference type="EC" id="3.1.3.1" evidence="1"/>
<evidence type="ECO:0000313" key="3">
    <source>
        <dbReference type="EnsemblProtists" id="Phyra77848"/>
    </source>
</evidence>
<proteinExistence type="predicted"/>
<dbReference type="eggNOG" id="KOG4126">
    <property type="taxonomic scope" value="Eukaryota"/>
</dbReference>
<accession>H3GMT5</accession>
<dbReference type="EMBL" id="DS566024">
    <property type="status" value="NOT_ANNOTATED_CDS"/>
    <property type="molecule type" value="Genomic_DNA"/>
</dbReference>
<evidence type="ECO:0000256" key="1">
    <source>
        <dbReference type="ARBA" id="ARBA00012647"/>
    </source>
</evidence>
<keyword evidence="2" id="KW-0862">Zinc</keyword>
<reference evidence="4" key="1">
    <citation type="journal article" date="2006" name="Science">
        <title>Phytophthora genome sequences uncover evolutionary origins and mechanisms of pathogenesis.</title>
        <authorList>
            <person name="Tyler B.M."/>
            <person name="Tripathy S."/>
            <person name="Zhang X."/>
            <person name="Dehal P."/>
            <person name="Jiang R.H."/>
            <person name="Aerts A."/>
            <person name="Arredondo F.D."/>
            <person name="Baxter L."/>
            <person name="Bensasson D."/>
            <person name="Beynon J.L."/>
            <person name="Chapman J."/>
            <person name="Damasceno C.M."/>
            <person name="Dorrance A.E."/>
            <person name="Dou D."/>
            <person name="Dickerman A.W."/>
            <person name="Dubchak I.L."/>
            <person name="Garbelotto M."/>
            <person name="Gijzen M."/>
            <person name="Gordon S.G."/>
            <person name="Govers F."/>
            <person name="Grunwald N.J."/>
            <person name="Huang W."/>
            <person name="Ivors K.L."/>
            <person name="Jones R.W."/>
            <person name="Kamoun S."/>
            <person name="Krampis K."/>
            <person name="Lamour K.H."/>
            <person name="Lee M.K."/>
            <person name="McDonald W.H."/>
            <person name="Medina M."/>
            <person name="Meijer H.J."/>
            <person name="Nordberg E.K."/>
            <person name="Maclean D.J."/>
            <person name="Ospina-Giraldo M.D."/>
            <person name="Morris P.F."/>
            <person name="Phuntumart V."/>
            <person name="Putnam N.H."/>
            <person name="Rash S."/>
            <person name="Rose J.K."/>
            <person name="Sakihama Y."/>
            <person name="Salamov A.A."/>
            <person name="Savidor A."/>
            <person name="Scheuring C.F."/>
            <person name="Smith B.M."/>
            <person name="Sobral B.W."/>
            <person name="Terry A."/>
            <person name="Torto-Alalibo T.A."/>
            <person name="Win J."/>
            <person name="Xu Z."/>
            <person name="Zhang H."/>
            <person name="Grigoriev I.V."/>
            <person name="Rokhsar D.S."/>
            <person name="Boore J.L."/>
        </authorList>
    </citation>
    <scope>NUCLEOTIDE SEQUENCE [LARGE SCALE GENOMIC DNA]</scope>
    <source>
        <strain evidence="4">Pr102</strain>
    </source>
</reference>
<dbReference type="Pfam" id="PF00245">
    <property type="entry name" value="Alk_phosphatase"/>
    <property type="match status" value="1"/>
</dbReference>
<dbReference type="OMA" id="EYANGAN"/>
<dbReference type="InterPro" id="IPR001952">
    <property type="entry name" value="Alkaline_phosphatase"/>
</dbReference>
<dbReference type="Gene3D" id="1.10.60.40">
    <property type="match status" value="1"/>
</dbReference>
<evidence type="ECO:0000256" key="2">
    <source>
        <dbReference type="PIRSR" id="PIRSR601952-2"/>
    </source>
</evidence>